<dbReference type="Proteomes" id="UP000515679">
    <property type="component" value="Chromosome"/>
</dbReference>
<feature type="domain" description="SLH" evidence="2">
    <location>
        <begin position="380"/>
        <end position="434"/>
    </location>
</feature>
<organism evidence="3 4">
    <name type="scientific">Cohnella cholangitidis</name>
    <dbReference type="NCBI Taxonomy" id="2598458"/>
    <lineage>
        <taxon>Bacteria</taxon>
        <taxon>Bacillati</taxon>
        <taxon>Bacillota</taxon>
        <taxon>Bacilli</taxon>
        <taxon>Bacillales</taxon>
        <taxon>Paenibacillaceae</taxon>
        <taxon>Cohnella</taxon>
    </lineage>
</organism>
<dbReference type="Pfam" id="PF00395">
    <property type="entry name" value="SLH"/>
    <property type="match status" value="1"/>
</dbReference>
<reference evidence="3 4" key="1">
    <citation type="submission" date="2019-07" db="EMBL/GenBank/DDBJ databases">
        <authorList>
            <person name="Kim J.K."/>
            <person name="Cheong H.-M."/>
            <person name="Choi Y."/>
            <person name="Hwang K.J."/>
            <person name="Lee S."/>
            <person name="Choi C."/>
        </authorList>
    </citation>
    <scope>NUCLEOTIDE SEQUENCE [LARGE SCALE GENOMIC DNA]</scope>
    <source>
        <strain evidence="3 4">KS 22</strain>
    </source>
</reference>
<dbReference type="InterPro" id="IPR044060">
    <property type="entry name" value="Bacterial_rp_domain"/>
</dbReference>
<feature type="compositionally biased region" description="Basic and acidic residues" evidence="1">
    <location>
        <begin position="23"/>
        <end position="41"/>
    </location>
</feature>
<proteinExistence type="predicted"/>
<sequence>MPMAAALQRCRPRRRTAATLRGLEQRRRGDAADEGAGRSDDGDGIDYVHGVLHAEHACCHVHDRINGTLSGGTSETVADGGSPAAVPTATANSGYALAGWSSDGGATLLTKAQVEATTVTASITYTAYYSAVASSGGSSVSAGPSTPTPTPKPTTEVNVLVNGNPENGGTLTTKQVNGQSVTTFIVDPNKLENRLSNAGQGTVIKIPVKLQSDVVIGEFNGEIARSLERKEAVLEIETAYATYTLPAVQINLNAISDRIGKGVALSDIKILISIGAPTANMAKAVENAAARGTFSLVLPSLDFTVKAVHENTTIDVNKFTAYVERTIAIPEGTNPNKITTGVVVEPDGTVRHVPTKIVVVDGRYYAKVNSMTNSTYSLVWHPVEFKDVAGHWAQEAVNDMGSRMVISGIGSDLFDPNQNITRAEFAAIIVRGSG</sequence>
<keyword evidence="4" id="KW-1185">Reference proteome</keyword>
<dbReference type="Pfam" id="PF18998">
    <property type="entry name" value="Flg_new_2"/>
    <property type="match status" value="1"/>
</dbReference>
<protein>
    <submittedName>
        <fullName evidence="3">S-layer homology domain-containing protein</fullName>
    </submittedName>
</protein>
<dbReference type="EMBL" id="CP041969">
    <property type="protein sequence ID" value="QMV41302.1"/>
    <property type="molecule type" value="Genomic_DNA"/>
</dbReference>
<accession>A0A7G5BWG8</accession>
<dbReference type="AlphaFoldDB" id="A0A7G5BWG8"/>
<evidence type="ECO:0000259" key="2">
    <source>
        <dbReference type="PROSITE" id="PS51272"/>
    </source>
</evidence>
<dbReference type="PANTHER" id="PTHR43308:SF5">
    <property type="entry name" value="S-LAYER PROTEIN _ PEPTIDOGLYCAN ENDO-BETA-N-ACETYLGLUCOSAMINIDASE"/>
    <property type="match status" value="1"/>
</dbReference>
<evidence type="ECO:0000256" key="1">
    <source>
        <dbReference type="SAM" id="MobiDB-lite"/>
    </source>
</evidence>
<dbReference type="KEGG" id="cchl:FPL14_08940"/>
<dbReference type="PROSITE" id="PS51272">
    <property type="entry name" value="SLH"/>
    <property type="match status" value="1"/>
</dbReference>
<evidence type="ECO:0000313" key="4">
    <source>
        <dbReference type="Proteomes" id="UP000515679"/>
    </source>
</evidence>
<dbReference type="InterPro" id="IPR001119">
    <property type="entry name" value="SLH_dom"/>
</dbReference>
<feature type="region of interest" description="Disordered" evidence="1">
    <location>
        <begin position="1"/>
        <end position="42"/>
    </location>
</feature>
<dbReference type="InterPro" id="IPR051465">
    <property type="entry name" value="Cell_Envelope_Struct_Comp"/>
</dbReference>
<gene>
    <name evidence="3" type="ORF">FPL14_08940</name>
</gene>
<name>A0A7G5BWG8_9BACL</name>
<evidence type="ECO:0000313" key="3">
    <source>
        <dbReference type="EMBL" id="QMV41302.1"/>
    </source>
</evidence>
<dbReference type="PANTHER" id="PTHR43308">
    <property type="entry name" value="OUTER MEMBRANE PROTEIN ALPHA-RELATED"/>
    <property type="match status" value="1"/>
</dbReference>